<evidence type="ECO:0000313" key="8">
    <source>
        <dbReference type="Proteomes" id="UP000838686"/>
    </source>
</evidence>
<dbReference type="PANTHER" id="PTHR42800">
    <property type="entry name" value="EXOINULINASE INUD (AFU_ORTHOLOGUE AFUA_5G00480)"/>
    <property type="match status" value="1"/>
</dbReference>
<comment type="caution">
    <text evidence="7">The sequence shown here is derived from an EMBL/GenBank/DDBJ whole genome shotgun (WGS) entry which is preliminary data.</text>
</comment>
<dbReference type="Pfam" id="PF00251">
    <property type="entry name" value="Glyco_hydro_32N"/>
    <property type="match status" value="1"/>
</dbReference>
<evidence type="ECO:0000259" key="5">
    <source>
        <dbReference type="Pfam" id="PF00251"/>
    </source>
</evidence>
<comment type="similarity">
    <text evidence="1 4">Belongs to the glycosyl hydrolase 32 family.</text>
</comment>
<keyword evidence="8" id="KW-1185">Reference proteome</keyword>
<dbReference type="Gene3D" id="2.115.10.20">
    <property type="entry name" value="Glycosyl hydrolase domain, family 43"/>
    <property type="match status" value="1"/>
</dbReference>
<evidence type="ECO:0000256" key="1">
    <source>
        <dbReference type="ARBA" id="ARBA00009902"/>
    </source>
</evidence>
<name>A0ABN8GQJ0_9BACL</name>
<dbReference type="SUPFAM" id="SSF49899">
    <property type="entry name" value="Concanavalin A-like lectins/glucanases"/>
    <property type="match status" value="1"/>
</dbReference>
<dbReference type="InterPro" id="IPR001362">
    <property type="entry name" value="Glyco_hydro_32"/>
</dbReference>
<evidence type="ECO:0000256" key="2">
    <source>
        <dbReference type="ARBA" id="ARBA00022801"/>
    </source>
</evidence>
<organism evidence="7 8">
    <name type="scientific">Paenibacillus plantiphilus</name>
    <dbReference type="NCBI Taxonomy" id="2905650"/>
    <lineage>
        <taxon>Bacteria</taxon>
        <taxon>Bacillati</taxon>
        <taxon>Bacillota</taxon>
        <taxon>Bacilli</taxon>
        <taxon>Bacillales</taxon>
        <taxon>Paenibacillaceae</taxon>
        <taxon>Paenibacillus</taxon>
    </lineage>
</organism>
<feature type="domain" description="Glycosyl hydrolase family 32 N-terminal" evidence="5">
    <location>
        <begin position="14"/>
        <end position="329"/>
    </location>
</feature>
<keyword evidence="2 4" id="KW-0378">Hydrolase</keyword>
<evidence type="ECO:0000313" key="7">
    <source>
        <dbReference type="EMBL" id="CAH1215423.1"/>
    </source>
</evidence>
<feature type="domain" description="Glycosyl hydrolase family 32 C-terminal" evidence="6">
    <location>
        <begin position="335"/>
        <end position="481"/>
    </location>
</feature>
<dbReference type="InterPro" id="IPR018053">
    <property type="entry name" value="Glyco_hydro_32_AS"/>
</dbReference>
<dbReference type="Proteomes" id="UP000838686">
    <property type="component" value="Unassembled WGS sequence"/>
</dbReference>
<evidence type="ECO:0000259" key="6">
    <source>
        <dbReference type="Pfam" id="PF08244"/>
    </source>
</evidence>
<dbReference type="PROSITE" id="PS00609">
    <property type="entry name" value="GLYCOSYL_HYDROL_F32"/>
    <property type="match status" value="1"/>
</dbReference>
<dbReference type="Pfam" id="PF08244">
    <property type="entry name" value="Glyco_hydro_32C"/>
    <property type="match status" value="1"/>
</dbReference>
<dbReference type="PANTHER" id="PTHR42800:SF1">
    <property type="entry name" value="EXOINULINASE INUD (AFU_ORTHOLOGUE AFUA_5G00480)"/>
    <property type="match status" value="1"/>
</dbReference>
<keyword evidence="3 4" id="KW-0326">Glycosidase</keyword>
<dbReference type="RefSeq" id="WP_236344307.1">
    <property type="nucleotide sequence ID" value="NZ_CAKMMF010000024.1"/>
</dbReference>
<dbReference type="EMBL" id="CAKMMF010000024">
    <property type="protein sequence ID" value="CAH1215423.1"/>
    <property type="molecule type" value="Genomic_DNA"/>
</dbReference>
<sequence length="492" mass="55459">MPAIIKQNYRGIYHYSPQENWLNDPNGMVYYKEEYHLFYQYHPYGTTWGPMHWGHAVSKDLVSWEELDIALAPDEIGMIFSGSAVVDWHNTTGFFGSEPGLVAIFTHHLAVEGSDPVQTQSLAYSKDNGRSWTKYEGNPVLRHDSYVDFRDPKVFWHEETGRWIMIVACGQTVCLYHSPDLKSWTFGSEFGTGIGFHGGVWECPDLFPLRIDEDSSRLKWVMLVSIGDDPAYTEGSRTQYFTGDFDGLAFTPDEDSNTVRWLDYGRDNYAGVSWSDVPSADGRRLFIGWMSNWKYANLIPAEEFRGAMTIPRELMLRSNQDGGVIVVQKPVRELESARIPVLELVNVSWEEAQKALSSLQLESYELHAVFASDSSFAIKVRAGGDEETVVGVDAAQGVLYVDRTKSGLHDFHEQFRGLHTAKLQSSGETVNLRIYVDRSSVEVFTNEGQVVITDLIFPDHASIGISLATDQERLLLETLSVYAIAPSAKVFD</sequence>
<proteinExistence type="inferred from homology"/>
<dbReference type="InterPro" id="IPR013320">
    <property type="entry name" value="ConA-like_dom_sf"/>
</dbReference>
<dbReference type="SUPFAM" id="SSF75005">
    <property type="entry name" value="Arabinanase/levansucrase/invertase"/>
    <property type="match status" value="1"/>
</dbReference>
<protein>
    <submittedName>
        <fullName evidence="7">Levanase</fullName>
        <ecNumber evidence="7">3.2.1.80</ecNumber>
    </submittedName>
</protein>
<accession>A0ABN8GQJ0</accession>
<evidence type="ECO:0000256" key="3">
    <source>
        <dbReference type="ARBA" id="ARBA00023295"/>
    </source>
</evidence>
<dbReference type="SMART" id="SM00640">
    <property type="entry name" value="Glyco_32"/>
    <property type="match status" value="1"/>
</dbReference>
<dbReference type="GO" id="GO:0051669">
    <property type="term" value="F:fructan beta-fructosidase activity"/>
    <property type="evidence" value="ECO:0007669"/>
    <property type="project" value="UniProtKB-EC"/>
</dbReference>
<dbReference type="EC" id="3.2.1.80" evidence="7"/>
<dbReference type="CDD" id="cd18622">
    <property type="entry name" value="GH32_Inu-like"/>
    <property type="match status" value="1"/>
</dbReference>
<gene>
    <name evidence="7" type="primary">sacC</name>
    <name evidence="7" type="ORF">PAECIP111893_03962</name>
</gene>
<dbReference type="InterPro" id="IPR013189">
    <property type="entry name" value="Glyco_hydro_32_C"/>
</dbReference>
<reference evidence="7" key="1">
    <citation type="submission" date="2022-01" db="EMBL/GenBank/DDBJ databases">
        <authorList>
            <person name="Criscuolo A."/>
        </authorList>
    </citation>
    <scope>NUCLEOTIDE SEQUENCE</scope>
    <source>
        <strain evidence="7">CIP111893</strain>
    </source>
</reference>
<dbReference type="InterPro" id="IPR023296">
    <property type="entry name" value="Glyco_hydro_beta-prop_sf"/>
</dbReference>
<dbReference type="InterPro" id="IPR013148">
    <property type="entry name" value="Glyco_hydro_32_N"/>
</dbReference>
<dbReference type="Gene3D" id="2.60.120.560">
    <property type="entry name" value="Exo-inulinase, domain 1"/>
    <property type="match status" value="1"/>
</dbReference>
<evidence type="ECO:0000256" key="4">
    <source>
        <dbReference type="RuleBase" id="RU362110"/>
    </source>
</evidence>